<evidence type="ECO:0000259" key="1">
    <source>
        <dbReference type="Pfam" id="PF01814"/>
    </source>
</evidence>
<dbReference type="Pfam" id="PF01814">
    <property type="entry name" value="Hemerythrin"/>
    <property type="match status" value="1"/>
</dbReference>
<accession>A0A077M9R1</accession>
<gene>
    <name evidence="2" type="ORF">BN13_60002</name>
</gene>
<dbReference type="RefSeq" id="WP_048543938.1">
    <property type="nucleotide sequence ID" value="NZ_HF571038.1"/>
</dbReference>
<name>A0A077M9R1_9MICO</name>
<keyword evidence="3" id="KW-1185">Reference proteome</keyword>
<dbReference type="EMBL" id="CAJC01000172">
    <property type="protein sequence ID" value="CCI54101.1"/>
    <property type="molecule type" value="Genomic_DNA"/>
</dbReference>
<reference evidence="2 3" key="1">
    <citation type="journal article" date="2013" name="ISME J.">
        <title>A metabolic model for members of the genus Tetrasphaera involved in enhanced biological phosphorus removal.</title>
        <authorList>
            <person name="Kristiansen R."/>
            <person name="Nguyen H.T.T."/>
            <person name="Saunders A.M."/>
            <person name="Nielsen J.L."/>
            <person name="Wimmer R."/>
            <person name="Le V.Q."/>
            <person name="McIlroy S.J."/>
            <person name="Petrovski S."/>
            <person name="Seviour R.J."/>
            <person name="Calteau A."/>
            <person name="Nielsen K.L."/>
            <person name="Nielsen P.H."/>
        </authorList>
    </citation>
    <scope>NUCLEOTIDE SEQUENCE [LARGE SCALE GENOMIC DNA]</scope>
    <source>
        <strain evidence="2 3">Ben 74</strain>
    </source>
</reference>
<evidence type="ECO:0000313" key="3">
    <source>
        <dbReference type="Proteomes" id="UP000035720"/>
    </source>
</evidence>
<dbReference type="OrthoDB" id="3381279at2"/>
<dbReference type="AlphaFoldDB" id="A0A077M9R1"/>
<protein>
    <submittedName>
        <fullName evidence="2">Hemerythrin HHE cation binding domain protein</fullName>
    </submittedName>
</protein>
<evidence type="ECO:0000313" key="2">
    <source>
        <dbReference type="EMBL" id="CCI54101.1"/>
    </source>
</evidence>
<dbReference type="Proteomes" id="UP000035720">
    <property type="component" value="Unassembled WGS sequence"/>
</dbReference>
<dbReference type="Gene3D" id="1.20.120.520">
    <property type="entry name" value="nmb1532 protein domain like"/>
    <property type="match status" value="1"/>
</dbReference>
<feature type="domain" description="Hemerythrin-like" evidence="1">
    <location>
        <begin position="12"/>
        <end position="125"/>
    </location>
</feature>
<comment type="caution">
    <text evidence="2">The sequence shown here is derived from an EMBL/GenBank/DDBJ whole genome shotgun (WGS) entry which is preliminary data.</text>
</comment>
<sequence>MCSYCGCEAITIIGRFMAEHTEIRNALTRLRAGCTARDAEEVVAAATIMRELLHPHTVSEEVGLFAVMREDDLFTDHIESLCAEHASLDDLLERIAAGAHDRYPEFEHTLQHHIDREDNGLFPAAHIAMSGPDWERIEALTPPPA</sequence>
<proteinExistence type="predicted"/>
<dbReference type="InterPro" id="IPR012312">
    <property type="entry name" value="Hemerythrin-like"/>
</dbReference>
<organism evidence="2 3">
    <name type="scientific">Nostocoides jenkinsii Ben 74</name>
    <dbReference type="NCBI Taxonomy" id="1193518"/>
    <lineage>
        <taxon>Bacteria</taxon>
        <taxon>Bacillati</taxon>
        <taxon>Actinomycetota</taxon>
        <taxon>Actinomycetes</taxon>
        <taxon>Micrococcales</taxon>
        <taxon>Intrasporangiaceae</taxon>
        <taxon>Nostocoides</taxon>
    </lineage>
</organism>
<dbReference type="STRING" id="1193518.BN13_60002"/>